<keyword evidence="2" id="KW-1185">Reference proteome</keyword>
<dbReference type="Proteomes" id="UP001500618">
    <property type="component" value="Unassembled WGS sequence"/>
</dbReference>
<evidence type="ECO:0000313" key="2">
    <source>
        <dbReference type="Proteomes" id="UP001500618"/>
    </source>
</evidence>
<name>A0ABP4UP31_9ACTN</name>
<proteinExistence type="predicted"/>
<dbReference type="Pfam" id="PF12787">
    <property type="entry name" value="EcsC"/>
    <property type="match status" value="1"/>
</dbReference>
<evidence type="ECO:0008006" key="3">
    <source>
        <dbReference type="Google" id="ProtNLM"/>
    </source>
</evidence>
<organism evidence="1 2">
    <name type="scientific">Fodinicola feengrottensis</name>
    <dbReference type="NCBI Taxonomy" id="435914"/>
    <lineage>
        <taxon>Bacteria</taxon>
        <taxon>Bacillati</taxon>
        <taxon>Actinomycetota</taxon>
        <taxon>Actinomycetes</taxon>
        <taxon>Mycobacteriales</taxon>
        <taxon>Fodinicola</taxon>
    </lineage>
</organism>
<protein>
    <recommendedName>
        <fullName evidence="3">EcsC family protein</fullName>
    </recommendedName>
</protein>
<gene>
    <name evidence="1" type="ORF">GCM10009765_66100</name>
</gene>
<comment type="caution">
    <text evidence="1">The sequence shown here is derived from an EMBL/GenBank/DDBJ whole genome shotgun (WGS) entry which is preliminary data.</text>
</comment>
<accession>A0ABP4UP31</accession>
<evidence type="ECO:0000313" key="1">
    <source>
        <dbReference type="EMBL" id="GAA1707412.1"/>
    </source>
</evidence>
<reference evidence="2" key="1">
    <citation type="journal article" date="2019" name="Int. J. Syst. Evol. Microbiol.">
        <title>The Global Catalogue of Microorganisms (GCM) 10K type strain sequencing project: providing services to taxonomists for standard genome sequencing and annotation.</title>
        <authorList>
            <consortium name="The Broad Institute Genomics Platform"/>
            <consortium name="The Broad Institute Genome Sequencing Center for Infectious Disease"/>
            <person name="Wu L."/>
            <person name="Ma J."/>
        </authorList>
    </citation>
    <scope>NUCLEOTIDE SEQUENCE [LARGE SCALE GENOMIC DNA]</scope>
    <source>
        <strain evidence="2">JCM 14718</strain>
    </source>
</reference>
<sequence>MLAKKTDHVLMSWLQRAVDAGIDGVGPFRGARDLVDPLQRKGMTPSQIADRLVRTQCGHAAVQGAVTSVGGIATAAVGAPVGLAATLLVQARLTAAIAYAHGHDLADLEVRSAVEACVSGTTEAAAAKSTGITAGKKAAGVVLPRIQARAAARVATRVAAGKTAGAIASRVAAVGASRVVPVVGAVVGGAFDLISTKRVADRARRMFVHTHHTHVIDGEVVE</sequence>
<dbReference type="EMBL" id="BAAANY010000031">
    <property type="protein sequence ID" value="GAA1707412.1"/>
    <property type="molecule type" value="Genomic_DNA"/>
</dbReference>
<dbReference type="InterPro" id="IPR024787">
    <property type="entry name" value="EcsC"/>
</dbReference>